<keyword evidence="1" id="KW-0472">Membrane</keyword>
<evidence type="ECO:0000256" key="1">
    <source>
        <dbReference type="SAM" id="Phobius"/>
    </source>
</evidence>
<gene>
    <name evidence="2" type="ORF">BA177_07440</name>
</gene>
<keyword evidence="3" id="KW-1185">Reference proteome</keyword>
<keyword evidence="1" id="KW-1133">Transmembrane helix</keyword>
<name>A0A193LFA6_9GAMM</name>
<dbReference type="RefSeq" id="WP_068614928.1">
    <property type="nucleotide sequence ID" value="NZ_CP016268.1"/>
</dbReference>
<evidence type="ECO:0000313" key="3">
    <source>
        <dbReference type="Proteomes" id="UP000092695"/>
    </source>
</evidence>
<accession>A0A193LFA6</accession>
<dbReference type="Pfam" id="PF10975">
    <property type="entry name" value="DUF2802"/>
    <property type="match status" value="1"/>
</dbReference>
<proteinExistence type="predicted"/>
<keyword evidence="1" id="KW-0812">Transmembrane</keyword>
<dbReference type="Proteomes" id="UP000092695">
    <property type="component" value="Chromosome"/>
</dbReference>
<dbReference type="KEGG" id="woc:BA177_07440"/>
<evidence type="ECO:0008006" key="4">
    <source>
        <dbReference type="Google" id="ProtNLM"/>
    </source>
</evidence>
<reference evidence="2 3" key="1">
    <citation type="submission" date="2016-06" db="EMBL/GenBank/DDBJ databases">
        <title>Complete genome sequence of a deep-branching marine Gamma Proteobacterium Woeseia oceani type strain XK5.</title>
        <authorList>
            <person name="Mu D."/>
            <person name="Du Z."/>
        </authorList>
    </citation>
    <scope>NUCLEOTIDE SEQUENCE [LARGE SCALE GENOMIC DNA]</scope>
    <source>
        <strain evidence="2 3">XK5</strain>
    </source>
</reference>
<dbReference type="EMBL" id="CP016268">
    <property type="protein sequence ID" value="ANO51064.1"/>
    <property type="molecule type" value="Genomic_DNA"/>
</dbReference>
<dbReference type="AlphaFoldDB" id="A0A193LFA6"/>
<protein>
    <recommendedName>
        <fullName evidence="4">DUF2802 domain-containing protein</fullName>
    </recommendedName>
</protein>
<sequence>MYIDDAFWQYSLLLANALLLGAAALVIVRLRRELHTMREFWTSPAMAAMQPEPYDDRDLRRMFDRRLTMLQKYVEQQVAARPNMVAESPAAVAPRSNELPVEYATRMARAGASEDDLVRGCGLNKGEAQLLMRLHAGRTSATQAITH</sequence>
<dbReference type="STRING" id="1548547.BA177_07440"/>
<organism evidence="2 3">
    <name type="scientific">Woeseia oceani</name>
    <dbReference type="NCBI Taxonomy" id="1548547"/>
    <lineage>
        <taxon>Bacteria</taxon>
        <taxon>Pseudomonadati</taxon>
        <taxon>Pseudomonadota</taxon>
        <taxon>Gammaproteobacteria</taxon>
        <taxon>Woeseiales</taxon>
        <taxon>Woeseiaceae</taxon>
        <taxon>Woeseia</taxon>
    </lineage>
</organism>
<feature type="transmembrane region" description="Helical" evidence="1">
    <location>
        <begin position="6"/>
        <end position="28"/>
    </location>
</feature>
<dbReference type="InterPro" id="IPR021244">
    <property type="entry name" value="DUF2802"/>
</dbReference>
<evidence type="ECO:0000313" key="2">
    <source>
        <dbReference type="EMBL" id="ANO51064.1"/>
    </source>
</evidence>
<dbReference type="OrthoDB" id="7068231at2"/>